<protein>
    <submittedName>
        <fullName evidence="1">Uncharacterized protein</fullName>
    </submittedName>
</protein>
<dbReference type="EMBL" id="HADY01012339">
    <property type="protein sequence ID" value="SBP50824.1"/>
    <property type="molecule type" value="Transcribed_RNA"/>
</dbReference>
<feature type="non-terminal residue" evidence="1">
    <location>
        <position position="46"/>
    </location>
</feature>
<accession>A0A1A8A6W4</accession>
<feature type="non-terminal residue" evidence="1">
    <location>
        <position position="1"/>
    </location>
</feature>
<proteinExistence type="predicted"/>
<evidence type="ECO:0000313" key="1">
    <source>
        <dbReference type="EMBL" id="SBP50824.1"/>
    </source>
</evidence>
<name>A0A1A8A6W4_NOTFU</name>
<sequence length="46" mass="5362">TTIINNCFMILQQQSFGSEDTPYRWLSVLHLKPISPFSCQKPYICI</sequence>
<reference evidence="1" key="2">
    <citation type="submission" date="2016-06" db="EMBL/GenBank/DDBJ databases">
        <title>The genome of a short-lived fish provides insights into sex chromosome evolution and the genetic control of aging.</title>
        <authorList>
            <person name="Reichwald K."/>
            <person name="Felder M."/>
            <person name="Petzold A."/>
            <person name="Koch P."/>
            <person name="Groth M."/>
            <person name="Platzer M."/>
        </authorList>
    </citation>
    <scope>NUCLEOTIDE SEQUENCE</scope>
    <source>
        <tissue evidence="1">Brain</tissue>
    </source>
</reference>
<reference evidence="1" key="1">
    <citation type="submission" date="2016-05" db="EMBL/GenBank/DDBJ databases">
        <authorList>
            <person name="Lavstsen T."/>
            <person name="Jespersen J.S."/>
        </authorList>
    </citation>
    <scope>NUCLEOTIDE SEQUENCE</scope>
    <source>
        <tissue evidence="1">Brain</tissue>
    </source>
</reference>
<dbReference type="AlphaFoldDB" id="A0A1A8A6W4"/>
<gene>
    <name evidence="1" type="primary">Nfu_g_1_011325</name>
</gene>
<organism evidence="1">
    <name type="scientific">Nothobranchius furzeri</name>
    <name type="common">Turquoise killifish</name>
    <dbReference type="NCBI Taxonomy" id="105023"/>
    <lineage>
        <taxon>Eukaryota</taxon>
        <taxon>Metazoa</taxon>
        <taxon>Chordata</taxon>
        <taxon>Craniata</taxon>
        <taxon>Vertebrata</taxon>
        <taxon>Euteleostomi</taxon>
        <taxon>Actinopterygii</taxon>
        <taxon>Neopterygii</taxon>
        <taxon>Teleostei</taxon>
        <taxon>Neoteleostei</taxon>
        <taxon>Acanthomorphata</taxon>
        <taxon>Ovalentaria</taxon>
        <taxon>Atherinomorphae</taxon>
        <taxon>Cyprinodontiformes</taxon>
        <taxon>Nothobranchiidae</taxon>
        <taxon>Nothobranchius</taxon>
    </lineage>
</organism>